<feature type="compositionally biased region" description="Polar residues" evidence="1">
    <location>
        <begin position="1"/>
        <end position="26"/>
    </location>
</feature>
<dbReference type="Proteomes" id="UP000305041">
    <property type="component" value="Unassembled WGS sequence"/>
</dbReference>
<sequence length="699" mass="76413">MNQVVRNGETSQPEVMARGSTSQSQEEAAAKLKIEIDQATQSANGEGGSSKAKVISFSGTDVQSEDGSPQSPPNFNSFLREAHAAFSPQGRFKSVLLSGHRYTDWEDLVNSLDADGIHFSKSGITENIGTSTTAAILTFLSDPTPNVSANQLKDLTDSGVIKFENGSLHIDVSKAGHAQLERLVVETQKLDDGTSNAEHLNKIDPFLRGHISMQAKKALGLDQVTEGDGGVVLKMTLPEGTNIYDPGQITKALNDGLIVVDKDGFSIGSTLRLPVNQEKRARKTGTLNARMDVLNDLYSAAGNIHDNSGVTGSSTTSDNTLVNSSKQFFTDYSTFGAKLNEYVRLAEHSEVPVGTGEKLRLKEIMKLADGEIRTGLRQLVELGQQNALNVANDVPEIPPEPSLFGAIFGVFASAGFVTSGGATLLKGIDFASSTGMAGSLSSLASSSSGLSNWFGGGGTIKGLEDKLRADFGEETFETAGQAVHGFRRAARFFAENDMAKEFVKIKSWGKGTKEIGMRTFQEGIASQVLWDFTQNGFYKGNLKRPSAGITRDQFMEHDDNFRLLESMGWNVEFRGTSHNWFKEDKKRYAQINEKIRNGEELSKYENAYWRNEYVQMYMWRDKGVGLANEKYFDGSRGRQLRTGDPDSHHTNYKSFNKDVKSGYAQELLDNDELVNDAMRFDTADLFNPALTPKPADPPS</sequence>
<evidence type="ECO:0000256" key="1">
    <source>
        <dbReference type="SAM" id="MobiDB-lite"/>
    </source>
</evidence>
<feature type="region of interest" description="Disordered" evidence="1">
    <location>
        <begin position="1"/>
        <end position="30"/>
    </location>
</feature>
<dbReference type="EMBL" id="VAUA01000016">
    <property type="protein sequence ID" value="TLP55320.1"/>
    <property type="molecule type" value="Genomic_DNA"/>
</dbReference>
<gene>
    <name evidence="2" type="ORF">FEE96_22875</name>
</gene>
<organism evidence="2 3">
    <name type="scientific">Parasedimentitalea maritima</name>
    <dbReference type="NCBI Taxonomy" id="2578117"/>
    <lineage>
        <taxon>Bacteria</taxon>
        <taxon>Pseudomonadati</taxon>
        <taxon>Pseudomonadota</taxon>
        <taxon>Alphaproteobacteria</taxon>
        <taxon>Rhodobacterales</taxon>
        <taxon>Paracoccaceae</taxon>
        <taxon>Parasedimentitalea</taxon>
    </lineage>
</organism>
<comment type="caution">
    <text evidence="2">The sequence shown here is derived from an EMBL/GenBank/DDBJ whole genome shotgun (WGS) entry which is preliminary data.</text>
</comment>
<protein>
    <submittedName>
        <fullName evidence="2">Uncharacterized protein</fullName>
    </submittedName>
</protein>
<name>A0ABY2UNW4_9RHOB</name>
<reference evidence="2 3" key="1">
    <citation type="submission" date="2019-05" db="EMBL/GenBank/DDBJ databases">
        <title>Draft genome sequence of Pelagicola sp. DSW4-44.</title>
        <authorList>
            <person name="Oh J."/>
        </authorList>
    </citation>
    <scope>NUCLEOTIDE SEQUENCE [LARGE SCALE GENOMIC DNA]</scope>
    <source>
        <strain evidence="2 3">DSW4-44</strain>
    </source>
</reference>
<accession>A0ABY2UNW4</accession>
<keyword evidence="3" id="KW-1185">Reference proteome</keyword>
<proteinExistence type="predicted"/>
<dbReference type="RefSeq" id="WP_138165445.1">
    <property type="nucleotide sequence ID" value="NZ_VAUA01000016.1"/>
</dbReference>
<evidence type="ECO:0000313" key="3">
    <source>
        <dbReference type="Proteomes" id="UP000305041"/>
    </source>
</evidence>
<evidence type="ECO:0000313" key="2">
    <source>
        <dbReference type="EMBL" id="TLP55320.1"/>
    </source>
</evidence>